<dbReference type="AlphaFoldDB" id="A0A2V1AMJ1"/>
<organism evidence="3 4">
    <name type="scientific">Candidozyma haemuli</name>
    <dbReference type="NCBI Taxonomy" id="45357"/>
    <lineage>
        <taxon>Eukaryota</taxon>
        <taxon>Fungi</taxon>
        <taxon>Dikarya</taxon>
        <taxon>Ascomycota</taxon>
        <taxon>Saccharomycotina</taxon>
        <taxon>Pichiomycetes</taxon>
        <taxon>Metschnikowiaceae</taxon>
        <taxon>Candidozyma</taxon>
    </lineage>
</organism>
<comment type="caution">
    <text evidence="3">The sequence shown here is derived from an EMBL/GenBank/DDBJ whole genome shotgun (WGS) entry which is preliminary data.</text>
</comment>
<feature type="compositionally biased region" description="Polar residues" evidence="1">
    <location>
        <begin position="148"/>
        <end position="157"/>
    </location>
</feature>
<dbReference type="VEuPathDB" id="FungiDB:CXQ85_001054"/>
<gene>
    <name evidence="3" type="ORF">CXQ85_001054</name>
</gene>
<keyword evidence="4" id="KW-1185">Reference proteome</keyword>
<accession>A0A2V1AMJ1</accession>
<feature type="region of interest" description="Disordered" evidence="1">
    <location>
        <begin position="86"/>
        <end position="157"/>
    </location>
</feature>
<dbReference type="RefSeq" id="XP_025339706.1">
    <property type="nucleotide sequence ID" value="XM_025484775.1"/>
</dbReference>
<feature type="chain" id="PRO_5016032948" evidence="2">
    <location>
        <begin position="23"/>
        <end position="250"/>
    </location>
</feature>
<evidence type="ECO:0000313" key="3">
    <source>
        <dbReference type="EMBL" id="PVH18766.1"/>
    </source>
</evidence>
<evidence type="ECO:0000256" key="1">
    <source>
        <dbReference type="SAM" id="MobiDB-lite"/>
    </source>
</evidence>
<feature type="signal peptide" evidence="2">
    <location>
        <begin position="1"/>
        <end position="22"/>
    </location>
</feature>
<dbReference type="EMBL" id="PKFO01000001">
    <property type="protein sequence ID" value="PVH18766.1"/>
    <property type="molecule type" value="Genomic_DNA"/>
</dbReference>
<sequence length="250" mass="27401">MRIKYFTVLPLLLQLCTDQVAAGPSDERRVTGYNHGPSYLSSFVFHNLDRWTRWSPNQPIEAPVDLDMVPTNASRPALHEVHSLAANPTSTTVDMPFASTVTPDHPDGSDGSGGSDSSNDLIDSSDEPESDGGDRDGRNPDNIYRSPSVEQASIGPSHNTSSSFIFVANRQPNIVSPVLSMGVSYGCMTWVNAVDFNATAIRYLRQSELKCTAYAFQNSDCTGNRQEIDLRQPIGVVLLPQEFRSVEVFC</sequence>
<protein>
    <submittedName>
        <fullName evidence="3">Uncharacterized protein</fullName>
    </submittedName>
</protein>
<dbReference type="Proteomes" id="UP000244309">
    <property type="component" value="Unassembled WGS sequence"/>
</dbReference>
<dbReference type="GeneID" id="37006385"/>
<proteinExistence type="predicted"/>
<evidence type="ECO:0000313" key="4">
    <source>
        <dbReference type="Proteomes" id="UP000244309"/>
    </source>
</evidence>
<name>A0A2V1AMJ1_9ASCO</name>
<reference evidence="3 4" key="1">
    <citation type="submission" date="2017-12" db="EMBL/GenBank/DDBJ databases">
        <title>Genome Sequence of a Multidrug-Resistant Candida haemulonii Isolate from a Patient with Chronic Leg Ulcers in Israel.</title>
        <authorList>
            <person name="Chow N.A."/>
            <person name="Gade L."/>
            <person name="Batra D."/>
            <person name="Rowe L.A."/>
            <person name="Ben-Ami R."/>
            <person name="Loparev V.N."/>
            <person name="Litvintseva A.P."/>
        </authorList>
    </citation>
    <scope>NUCLEOTIDE SEQUENCE [LARGE SCALE GENOMIC DNA]</scope>
    <source>
        <strain evidence="3 4">B11899</strain>
    </source>
</reference>
<keyword evidence="2" id="KW-0732">Signal</keyword>
<evidence type="ECO:0000256" key="2">
    <source>
        <dbReference type="SAM" id="SignalP"/>
    </source>
</evidence>